<protein>
    <submittedName>
        <fullName evidence="3">HR-like lesion-inducing protein-related</fullName>
    </submittedName>
</protein>
<feature type="region of interest" description="Disordered" evidence="1">
    <location>
        <begin position="100"/>
        <end position="129"/>
    </location>
</feature>
<evidence type="ECO:0000313" key="3">
    <source>
        <dbReference type="EMBL" id="GER56155.1"/>
    </source>
</evidence>
<comment type="caution">
    <text evidence="3">The sequence shown here is derived from an EMBL/GenBank/DDBJ whole genome shotgun (WGS) entry which is preliminary data.</text>
</comment>
<keyword evidence="2" id="KW-0472">Membrane</keyword>
<evidence type="ECO:0000256" key="2">
    <source>
        <dbReference type="SAM" id="Phobius"/>
    </source>
</evidence>
<dbReference type="PANTHER" id="PTHR31474:SF1">
    <property type="entry name" value="EXPRESSED PROTEIN"/>
    <property type="match status" value="1"/>
</dbReference>
<sequence>MSRHSKKLAVEAYEEAEKETERESREPQKKPAGMDKDLIKQWVEEGVSNCLKELMPAIVEQTLCQVFPIAINRAFDEVFKILDDRVISRVGDKLEVVDNEAKREAKEEKKEEEEGKEEEKKDEEEVEEKENEFRTTMAFMSFLGRLLFVSVFALSAFQEFNEFGADGRPAAKNLRQNFNVFDMKHLILAAIAMKAVGSLLFVFGSSLGASILLLYQAISAPVLYDFYNYDADKEEFVQLFVKFIQSLALLGGLLFFIGMKNSMARRLLKKKATKAKAN</sequence>
<evidence type="ECO:0000313" key="4">
    <source>
        <dbReference type="Proteomes" id="UP000325081"/>
    </source>
</evidence>
<dbReference type="EMBL" id="BKCP01012514">
    <property type="protein sequence ID" value="GER56155.1"/>
    <property type="molecule type" value="Genomic_DNA"/>
</dbReference>
<name>A0A5A7RG36_STRAF</name>
<dbReference type="Proteomes" id="UP000325081">
    <property type="component" value="Unassembled WGS sequence"/>
</dbReference>
<dbReference type="PANTHER" id="PTHR31474">
    <property type="entry name" value="HR-LIKE LESION-INDUCER"/>
    <property type="match status" value="1"/>
</dbReference>
<proteinExistence type="predicted"/>
<keyword evidence="4" id="KW-1185">Reference proteome</keyword>
<dbReference type="Pfam" id="PF05514">
    <property type="entry name" value="HR_lesion"/>
    <property type="match status" value="1"/>
</dbReference>
<accession>A0A5A7RG36</accession>
<dbReference type="AlphaFoldDB" id="A0A5A7RG36"/>
<feature type="region of interest" description="Disordered" evidence="1">
    <location>
        <begin position="1"/>
        <end position="36"/>
    </location>
</feature>
<feature type="compositionally biased region" description="Basic and acidic residues" evidence="1">
    <location>
        <begin position="100"/>
        <end position="119"/>
    </location>
</feature>
<gene>
    <name evidence="3" type="ORF">STAS_33872</name>
</gene>
<organism evidence="3 4">
    <name type="scientific">Striga asiatica</name>
    <name type="common">Asiatic witchweed</name>
    <name type="synonym">Buchnera asiatica</name>
    <dbReference type="NCBI Taxonomy" id="4170"/>
    <lineage>
        <taxon>Eukaryota</taxon>
        <taxon>Viridiplantae</taxon>
        <taxon>Streptophyta</taxon>
        <taxon>Embryophyta</taxon>
        <taxon>Tracheophyta</taxon>
        <taxon>Spermatophyta</taxon>
        <taxon>Magnoliopsida</taxon>
        <taxon>eudicotyledons</taxon>
        <taxon>Gunneridae</taxon>
        <taxon>Pentapetalae</taxon>
        <taxon>asterids</taxon>
        <taxon>lamiids</taxon>
        <taxon>Lamiales</taxon>
        <taxon>Orobanchaceae</taxon>
        <taxon>Buchnereae</taxon>
        <taxon>Striga</taxon>
    </lineage>
</organism>
<feature type="compositionally biased region" description="Basic and acidic residues" evidence="1">
    <location>
        <begin position="19"/>
        <end position="36"/>
    </location>
</feature>
<feature type="compositionally biased region" description="Acidic residues" evidence="1">
    <location>
        <begin position="120"/>
        <end position="129"/>
    </location>
</feature>
<dbReference type="InterPro" id="IPR008637">
    <property type="entry name" value="HR_lesion"/>
</dbReference>
<dbReference type="OrthoDB" id="529675at2759"/>
<reference evidence="4" key="1">
    <citation type="journal article" date="2019" name="Curr. Biol.">
        <title>Genome Sequence of Striga asiatica Provides Insight into the Evolution of Plant Parasitism.</title>
        <authorList>
            <person name="Yoshida S."/>
            <person name="Kim S."/>
            <person name="Wafula E.K."/>
            <person name="Tanskanen J."/>
            <person name="Kim Y.M."/>
            <person name="Honaas L."/>
            <person name="Yang Z."/>
            <person name="Spallek T."/>
            <person name="Conn C.E."/>
            <person name="Ichihashi Y."/>
            <person name="Cheong K."/>
            <person name="Cui S."/>
            <person name="Der J.P."/>
            <person name="Gundlach H."/>
            <person name="Jiao Y."/>
            <person name="Hori C."/>
            <person name="Ishida J.K."/>
            <person name="Kasahara H."/>
            <person name="Kiba T."/>
            <person name="Kim M.S."/>
            <person name="Koo N."/>
            <person name="Laohavisit A."/>
            <person name="Lee Y.H."/>
            <person name="Lumba S."/>
            <person name="McCourt P."/>
            <person name="Mortimer J.C."/>
            <person name="Mutuku J.M."/>
            <person name="Nomura T."/>
            <person name="Sasaki-Sekimoto Y."/>
            <person name="Seto Y."/>
            <person name="Wang Y."/>
            <person name="Wakatake T."/>
            <person name="Sakakibara H."/>
            <person name="Demura T."/>
            <person name="Yamaguchi S."/>
            <person name="Yoneyama K."/>
            <person name="Manabe R.I."/>
            <person name="Nelson D.C."/>
            <person name="Schulman A.H."/>
            <person name="Timko M.P."/>
            <person name="dePamphilis C.W."/>
            <person name="Choi D."/>
            <person name="Shirasu K."/>
        </authorList>
    </citation>
    <scope>NUCLEOTIDE SEQUENCE [LARGE SCALE GENOMIC DNA]</scope>
    <source>
        <strain evidence="4">cv. UVA1</strain>
    </source>
</reference>
<feature type="transmembrane region" description="Helical" evidence="2">
    <location>
        <begin position="210"/>
        <end position="227"/>
    </location>
</feature>
<keyword evidence="2" id="KW-0812">Transmembrane</keyword>
<feature type="transmembrane region" description="Helical" evidence="2">
    <location>
        <begin position="239"/>
        <end position="259"/>
    </location>
</feature>
<evidence type="ECO:0000256" key="1">
    <source>
        <dbReference type="SAM" id="MobiDB-lite"/>
    </source>
</evidence>
<keyword evidence="2" id="KW-1133">Transmembrane helix</keyword>